<dbReference type="GO" id="GO:0005524">
    <property type="term" value="F:ATP binding"/>
    <property type="evidence" value="ECO:0007669"/>
    <property type="project" value="UniProtKB-UniRule"/>
</dbReference>
<accession>A0A6D2JMY8</accession>
<keyword evidence="1" id="KW-0067">ATP-binding</keyword>
<comment type="caution">
    <text evidence="3">The sequence shown here is derived from an EMBL/GenBank/DDBJ whole genome shotgun (WGS) entry which is preliminary data.</text>
</comment>
<sequence length="92" mass="10530">MEGTYFHFEKFLGKGSFGSVSLFKFNGRHDGKTRCVAVKTSDGKHAEALYREFRILSEFRGSSGIVQCYGTRVHKSLNDEGHREYKIPMEYA</sequence>
<dbReference type="AlphaFoldDB" id="A0A6D2JMY8"/>
<reference evidence="3" key="1">
    <citation type="submission" date="2020-01" db="EMBL/GenBank/DDBJ databases">
        <authorList>
            <person name="Mishra B."/>
        </authorList>
    </citation>
    <scope>NUCLEOTIDE SEQUENCE [LARGE SCALE GENOMIC DNA]</scope>
</reference>
<organism evidence="3 4">
    <name type="scientific">Microthlaspi erraticum</name>
    <dbReference type="NCBI Taxonomy" id="1685480"/>
    <lineage>
        <taxon>Eukaryota</taxon>
        <taxon>Viridiplantae</taxon>
        <taxon>Streptophyta</taxon>
        <taxon>Embryophyta</taxon>
        <taxon>Tracheophyta</taxon>
        <taxon>Spermatophyta</taxon>
        <taxon>Magnoliopsida</taxon>
        <taxon>eudicotyledons</taxon>
        <taxon>Gunneridae</taxon>
        <taxon>Pentapetalae</taxon>
        <taxon>rosids</taxon>
        <taxon>malvids</taxon>
        <taxon>Brassicales</taxon>
        <taxon>Brassicaceae</taxon>
        <taxon>Coluteocarpeae</taxon>
        <taxon>Microthlaspi</taxon>
    </lineage>
</organism>
<dbReference type="Proteomes" id="UP000467841">
    <property type="component" value="Unassembled WGS sequence"/>
</dbReference>
<feature type="domain" description="Protein kinase" evidence="2">
    <location>
        <begin position="6"/>
        <end position="92"/>
    </location>
</feature>
<evidence type="ECO:0000256" key="1">
    <source>
        <dbReference type="PROSITE-ProRule" id="PRU10141"/>
    </source>
</evidence>
<evidence type="ECO:0000259" key="2">
    <source>
        <dbReference type="PROSITE" id="PS50011"/>
    </source>
</evidence>
<dbReference type="InterPro" id="IPR011009">
    <property type="entry name" value="Kinase-like_dom_sf"/>
</dbReference>
<gene>
    <name evidence="3" type="ORF">MERR_LOCUS25206</name>
</gene>
<dbReference type="SUPFAM" id="SSF56112">
    <property type="entry name" value="Protein kinase-like (PK-like)"/>
    <property type="match status" value="1"/>
</dbReference>
<dbReference type="PROSITE" id="PS00107">
    <property type="entry name" value="PROTEIN_KINASE_ATP"/>
    <property type="match status" value="1"/>
</dbReference>
<dbReference type="PROSITE" id="PS50011">
    <property type="entry name" value="PROTEIN_KINASE_DOM"/>
    <property type="match status" value="1"/>
</dbReference>
<dbReference type="InterPro" id="IPR017441">
    <property type="entry name" value="Protein_kinase_ATP_BS"/>
</dbReference>
<dbReference type="Pfam" id="PF07714">
    <property type="entry name" value="PK_Tyr_Ser-Thr"/>
    <property type="match status" value="1"/>
</dbReference>
<dbReference type="EMBL" id="CACVBM020001185">
    <property type="protein sequence ID" value="CAA7037971.1"/>
    <property type="molecule type" value="Genomic_DNA"/>
</dbReference>
<protein>
    <recommendedName>
        <fullName evidence="2">Protein kinase domain-containing protein</fullName>
    </recommendedName>
</protein>
<dbReference type="InterPro" id="IPR001245">
    <property type="entry name" value="Ser-Thr/Tyr_kinase_cat_dom"/>
</dbReference>
<keyword evidence="4" id="KW-1185">Reference proteome</keyword>
<proteinExistence type="predicted"/>
<dbReference type="OrthoDB" id="25592at2759"/>
<name>A0A6D2JMY8_9BRAS</name>
<dbReference type="Gene3D" id="1.10.510.10">
    <property type="entry name" value="Transferase(Phosphotransferase) domain 1"/>
    <property type="match status" value="1"/>
</dbReference>
<evidence type="ECO:0000313" key="3">
    <source>
        <dbReference type="EMBL" id="CAA7037971.1"/>
    </source>
</evidence>
<dbReference type="GO" id="GO:0004672">
    <property type="term" value="F:protein kinase activity"/>
    <property type="evidence" value="ECO:0007669"/>
    <property type="project" value="InterPro"/>
</dbReference>
<dbReference type="InterPro" id="IPR000719">
    <property type="entry name" value="Prot_kinase_dom"/>
</dbReference>
<feature type="binding site" evidence="1">
    <location>
        <position position="39"/>
    </location>
    <ligand>
        <name>ATP</name>
        <dbReference type="ChEBI" id="CHEBI:30616"/>
    </ligand>
</feature>
<evidence type="ECO:0000313" key="4">
    <source>
        <dbReference type="Proteomes" id="UP000467841"/>
    </source>
</evidence>
<keyword evidence="1" id="KW-0547">Nucleotide-binding</keyword>